<name>A0A150JA25_9EURY</name>
<gene>
    <name evidence="2" type="ORF">AMQ74_00195</name>
</gene>
<protein>
    <submittedName>
        <fullName evidence="2">Uncharacterized protein</fullName>
    </submittedName>
</protein>
<evidence type="ECO:0000313" key="2">
    <source>
        <dbReference type="EMBL" id="KYC54050.1"/>
    </source>
</evidence>
<reference evidence="2 3" key="1">
    <citation type="journal article" date="2016" name="ISME J.">
        <title>Chasing the elusive Euryarchaeota class WSA2: genomes reveal a uniquely fastidious methyl-reducing methanogen.</title>
        <authorList>
            <person name="Nobu M.K."/>
            <person name="Narihiro T."/>
            <person name="Kuroda K."/>
            <person name="Mei R."/>
            <person name="Liu W.T."/>
        </authorList>
    </citation>
    <scope>NUCLEOTIDE SEQUENCE [LARGE SCALE GENOMIC DNA]</scope>
    <source>
        <strain evidence="2">U1lsi0528_Bin089</strain>
    </source>
</reference>
<organism evidence="2 3">
    <name type="scientific">Candidatus Methanofastidiosum methylothiophilum</name>
    <dbReference type="NCBI Taxonomy" id="1705564"/>
    <lineage>
        <taxon>Archaea</taxon>
        <taxon>Methanobacteriati</taxon>
        <taxon>Methanobacteriota</taxon>
        <taxon>Stenosarchaea group</taxon>
        <taxon>Candidatus Methanofastidiosia</taxon>
        <taxon>Candidatus Methanofastidiosales</taxon>
        <taxon>Candidatus Methanofastidiosaceae</taxon>
        <taxon>Candidatus Methanofastidiosum</taxon>
    </lineage>
</organism>
<keyword evidence="1" id="KW-1133">Transmembrane helix</keyword>
<evidence type="ECO:0000256" key="1">
    <source>
        <dbReference type="SAM" id="Phobius"/>
    </source>
</evidence>
<keyword evidence="1" id="KW-0812">Transmembrane</keyword>
<comment type="caution">
    <text evidence="2">The sequence shown here is derived from an EMBL/GenBank/DDBJ whole genome shotgun (WGS) entry which is preliminary data.</text>
</comment>
<feature type="transmembrane region" description="Helical" evidence="1">
    <location>
        <begin position="229"/>
        <end position="247"/>
    </location>
</feature>
<dbReference type="EMBL" id="LNGD01000006">
    <property type="protein sequence ID" value="KYC54050.1"/>
    <property type="molecule type" value="Genomic_DNA"/>
</dbReference>
<feature type="transmembrane region" description="Helical" evidence="1">
    <location>
        <begin position="7"/>
        <end position="25"/>
    </location>
</feature>
<proteinExistence type="predicted"/>
<sequence>MARRNDFIVIGIILLIVAGGLFYYTTIPFERTYTTQEYVTKERVVIKERVVPQEKLVKRTRDVIVYTNSTIADSVRDFQPDEYITLGEPLMKPNDRIRYTITTDSNKRDIERWFEFKILDSRNYDLWLAEQSYTAYYDAPIATIQLNGAWTVPATAGIQQYRIILSNRHFAYGKRITYNVIKQEATFTKQEYLETVIENVTETYEEKEPYQELETVTKKDIFWYDEYRPISYIIGAFGIVAIVLGFLTSSQKERFRKVPSVRHVSRTKYRPETLPRCPLCGAKVTSTHIMEDGKELYKCSYCHHLFDIE</sequence>
<dbReference type="AlphaFoldDB" id="A0A150JA25"/>
<keyword evidence="1" id="KW-0472">Membrane</keyword>
<evidence type="ECO:0000313" key="3">
    <source>
        <dbReference type="Proteomes" id="UP000075578"/>
    </source>
</evidence>
<dbReference type="Proteomes" id="UP000075578">
    <property type="component" value="Unassembled WGS sequence"/>
</dbReference>
<accession>A0A150JA25</accession>